<dbReference type="PANTHER" id="PTHR47391:SF1">
    <property type="entry name" value="BIORIENTATION OF CHROMOSOMES IN CELL DIVISION 1 LIKE 1"/>
    <property type="match status" value="1"/>
</dbReference>
<reference evidence="2 3" key="1">
    <citation type="submission" date="2015-08" db="EMBL/GenBank/DDBJ databases">
        <title>The genome of the Asian arowana (Scleropages formosus).</title>
        <authorList>
            <person name="Tan M.H."/>
            <person name="Gan H.M."/>
            <person name="Croft L.J."/>
            <person name="Austin C.M."/>
        </authorList>
    </citation>
    <scope>NUCLEOTIDE SEQUENCE [LARGE SCALE GENOMIC DNA]</scope>
    <source>
        <strain evidence="2">Aro1</strain>
    </source>
</reference>
<dbReference type="AlphaFoldDB" id="A0A0P7WQQ7"/>
<feature type="compositionally biased region" description="Acidic residues" evidence="1">
    <location>
        <begin position="26"/>
        <end position="48"/>
    </location>
</feature>
<feature type="non-terminal residue" evidence="2">
    <location>
        <position position="816"/>
    </location>
</feature>
<feature type="compositionally biased region" description="Basic and acidic residues" evidence="1">
    <location>
        <begin position="97"/>
        <end position="126"/>
    </location>
</feature>
<sequence>YSLEDSDLEGLSDITVSSVHTSDLSSFEEESDEEPQLSDTTEEGEITSEDEKIEDKKAASDNAENRERKPRMGRQAYVHKPFLYSRYYSDSDDEVTVEQRRRNAAKDKEERLLKRQQNRERLEEKRRQKASQQEDNAERKETASASSEFQGPSCKEARKEKKVLEKMVAISRKRKKHSRRISESTISEESQRRKSIGDSPATVSNEPRDPKKLSDRSKTHSFILDLEQGSEELLRHRAGSKFDRIPRKEQGEAPKHVKERERVEKERSLSDERGKSKQKTEKIAGVSRTNSEASADENWQKDGTLMAKVAAEEKTEKKSKTKDRRISSLGKEGGAQEEGSQKDSTKKMKVPSSSDALKMERVKVEKAPLVKSDAKLPFSLDSTGSSEDKSDIEPGCESGKKKDRYPKEMIKRSKSYSEEKHVDKPRSKLETKDVKPGEKDAERKPKPDHAVTEHVKPEKPSSDTDLDRKSRDVECGSKVKAAAVDKSRSKSREDSKMQAGSKVEKKTIFHENKSKATKPVSRPNLAKERKKEEGVKEDSKTFEENLHDKVKAGKDSKRLSEKLSKDIETVVMTQSERKKGSRSEELSPGSSLSPSAQEILEPVSKKLDSEEDRIDSETVRATGHVTIMDDTLDALSDITPEPEDEETSRQVDEDLAFRAALEANRPLSPLEGASSNDMVNQGGKCVPGLVQREEVQEAPLVVSNVDTMSPNSEVEQKFPSVTSLQEADLKRQEAALTLLSMDPDMTVVQNVAVIRQFFPVEAVLPESELQTSSPSEALGDLVPKVEDRSITAVQPMDVQSSEPSCGIFKDGQSGFQ</sequence>
<feature type="region of interest" description="Disordered" evidence="1">
    <location>
        <begin position="1"/>
        <end position="650"/>
    </location>
</feature>
<feature type="compositionally biased region" description="Basic and acidic residues" evidence="1">
    <location>
        <begin position="49"/>
        <end position="67"/>
    </location>
</feature>
<dbReference type="InterPro" id="IPR043244">
    <property type="entry name" value="BOD1L1"/>
</dbReference>
<name>A0A0P7WQQ7_SCLFO</name>
<evidence type="ECO:0000256" key="1">
    <source>
        <dbReference type="SAM" id="MobiDB-lite"/>
    </source>
</evidence>
<evidence type="ECO:0000313" key="3">
    <source>
        <dbReference type="Proteomes" id="UP000034805"/>
    </source>
</evidence>
<feature type="compositionally biased region" description="Low complexity" evidence="1">
    <location>
        <begin position="586"/>
        <end position="595"/>
    </location>
</feature>
<organism evidence="2 3">
    <name type="scientific">Scleropages formosus</name>
    <name type="common">Asian bonytongue</name>
    <name type="synonym">Osteoglossum formosum</name>
    <dbReference type="NCBI Taxonomy" id="113540"/>
    <lineage>
        <taxon>Eukaryota</taxon>
        <taxon>Metazoa</taxon>
        <taxon>Chordata</taxon>
        <taxon>Craniata</taxon>
        <taxon>Vertebrata</taxon>
        <taxon>Euteleostomi</taxon>
        <taxon>Actinopterygii</taxon>
        <taxon>Neopterygii</taxon>
        <taxon>Teleostei</taxon>
        <taxon>Osteoglossocephala</taxon>
        <taxon>Osteoglossomorpha</taxon>
        <taxon>Osteoglossiformes</taxon>
        <taxon>Osteoglossidae</taxon>
        <taxon>Scleropages</taxon>
    </lineage>
</organism>
<accession>A0A0P7WQQ7</accession>
<gene>
    <name evidence="2" type="ORF">Z043_117747</name>
</gene>
<dbReference type="Proteomes" id="UP000034805">
    <property type="component" value="Unassembled WGS sequence"/>
</dbReference>
<dbReference type="EMBL" id="JARO02007445">
    <property type="protein sequence ID" value="KPP63949.1"/>
    <property type="molecule type" value="Genomic_DNA"/>
</dbReference>
<dbReference type="PANTHER" id="PTHR47391">
    <property type="entry name" value="BIORIENTATION OF CHROMOSOMES IN CELL DIVISION 1 LIKE 1"/>
    <property type="match status" value="1"/>
</dbReference>
<feature type="non-terminal residue" evidence="2">
    <location>
        <position position="1"/>
    </location>
</feature>
<protein>
    <submittedName>
        <fullName evidence="2">Uncharacterized protein</fullName>
    </submittedName>
</protein>
<feature type="region of interest" description="Disordered" evidence="1">
    <location>
        <begin position="796"/>
        <end position="816"/>
    </location>
</feature>
<feature type="compositionally biased region" description="Basic and acidic residues" evidence="1">
    <location>
        <begin position="405"/>
        <end position="514"/>
    </location>
</feature>
<feature type="compositionally biased region" description="Basic and acidic residues" evidence="1">
    <location>
        <begin position="155"/>
        <end position="165"/>
    </location>
</feature>
<feature type="compositionally biased region" description="Basic and acidic residues" evidence="1">
    <location>
        <begin position="357"/>
        <end position="374"/>
    </location>
</feature>
<proteinExistence type="predicted"/>
<feature type="compositionally biased region" description="Basic and acidic residues" evidence="1">
    <location>
        <begin position="206"/>
        <end position="218"/>
    </location>
</feature>
<feature type="compositionally biased region" description="Acidic residues" evidence="1">
    <location>
        <begin position="1"/>
        <end position="10"/>
    </location>
</feature>
<evidence type="ECO:0000313" key="2">
    <source>
        <dbReference type="EMBL" id="KPP63949.1"/>
    </source>
</evidence>
<feature type="compositionally biased region" description="Basic and acidic residues" evidence="1">
    <location>
        <begin position="232"/>
        <end position="282"/>
    </location>
</feature>
<feature type="compositionally biased region" description="Basic and acidic residues" evidence="1">
    <location>
        <begin position="575"/>
        <end position="585"/>
    </location>
</feature>
<comment type="caution">
    <text evidence="2">The sequence shown here is derived from an EMBL/GenBank/DDBJ whole genome shotgun (WGS) entry which is preliminary data.</text>
</comment>
<feature type="compositionally biased region" description="Basic and acidic residues" evidence="1">
    <location>
        <begin position="525"/>
        <end position="568"/>
    </location>
</feature>